<organism evidence="1 2">
    <name type="scientific">Saccharibacillus brassicae</name>
    <dbReference type="NCBI Taxonomy" id="2583377"/>
    <lineage>
        <taxon>Bacteria</taxon>
        <taxon>Bacillati</taxon>
        <taxon>Bacillota</taxon>
        <taxon>Bacilli</taxon>
        <taxon>Bacillales</taxon>
        <taxon>Paenibacillaceae</taxon>
        <taxon>Saccharibacillus</taxon>
    </lineage>
</organism>
<keyword evidence="1" id="KW-0969">Cilium</keyword>
<dbReference type="RefSeq" id="WP_141447408.1">
    <property type="nucleotide sequence ID" value="NZ_CP041217.1"/>
</dbReference>
<name>A0A4Y6UT72_SACBS</name>
<dbReference type="Proteomes" id="UP000316968">
    <property type="component" value="Chromosome"/>
</dbReference>
<keyword evidence="1" id="KW-0966">Cell projection</keyword>
<accession>A0A4Y6UT72</accession>
<dbReference type="EMBL" id="CP041217">
    <property type="protein sequence ID" value="QDH20859.1"/>
    <property type="molecule type" value="Genomic_DNA"/>
</dbReference>
<sequence length="134" mass="14887">MNLANCPRCGKVFVMNYKGICANCAKDIENEYEACVKYLRDNKGAHMQELSDETGVSIRQITTFIREGRISTASAPNLSYECEVCGTFIREGNMCDSCRTKLAGDLRQAGKETAPVQKNNSTGAYKAFDRNRPL</sequence>
<dbReference type="AlphaFoldDB" id="A0A4Y6UT72"/>
<keyword evidence="2" id="KW-1185">Reference proteome</keyword>
<dbReference type="OrthoDB" id="1739831at2"/>
<evidence type="ECO:0000313" key="1">
    <source>
        <dbReference type="EMBL" id="QDH20859.1"/>
    </source>
</evidence>
<protein>
    <submittedName>
        <fullName evidence="1">Flagellar protein</fullName>
    </submittedName>
</protein>
<proteinExistence type="predicted"/>
<reference evidence="1 2" key="1">
    <citation type="submission" date="2019-06" db="EMBL/GenBank/DDBJ databases">
        <title>Saccharibacillus brassicae sp. nov., an endophytic bacterium isolated from Chinese cabbage seeds (Brassica pekinensis).</title>
        <authorList>
            <person name="Jiang L."/>
            <person name="Lee J."/>
            <person name="Kim S.W."/>
        </authorList>
    </citation>
    <scope>NUCLEOTIDE SEQUENCE [LARGE SCALE GENOMIC DNA]</scope>
    <source>
        <strain evidence="2">KCTC 43072 / ATSA2</strain>
    </source>
</reference>
<keyword evidence="1" id="KW-0282">Flagellum</keyword>
<evidence type="ECO:0000313" key="2">
    <source>
        <dbReference type="Proteomes" id="UP000316968"/>
    </source>
</evidence>
<dbReference type="NCBIfam" id="TIGR03826">
    <property type="entry name" value="YvyF"/>
    <property type="match status" value="1"/>
</dbReference>
<dbReference type="InterPro" id="IPR022258">
    <property type="entry name" value="Flagellar_operon_YvyF"/>
</dbReference>
<gene>
    <name evidence="1" type="ORF">FFV09_08350</name>
</gene>
<dbReference type="KEGG" id="saca:FFV09_08350"/>